<evidence type="ECO:0000313" key="4">
    <source>
        <dbReference type="Proteomes" id="UP000323386"/>
    </source>
</evidence>
<dbReference type="Proteomes" id="UP000323386">
    <property type="component" value="Unassembled WGS sequence"/>
</dbReference>
<evidence type="ECO:0008006" key="5">
    <source>
        <dbReference type="Google" id="ProtNLM"/>
    </source>
</evidence>
<evidence type="ECO:0000256" key="1">
    <source>
        <dbReference type="SAM" id="MobiDB-lite"/>
    </source>
</evidence>
<dbReference type="EMBL" id="OOIP01000006">
    <property type="protein sequence ID" value="SPO37072.1"/>
    <property type="molecule type" value="Genomic_DNA"/>
</dbReference>
<accession>A0A5C3EY98</accession>
<keyword evidence="4" id="KW-1185">Reference proteome</keyword>
<name>A0A5C3EY98_9BASI</name>
<evidence type="ECO:0000313" key="3">
    <source>
        <dbReference type="EMBL" id="SPO37072.1"/>
    </source>
</evidence>
<dbReference type="AlphaFoldDB" id="A0A5C3EY98"/>
<sequence length="71" mass="7520">MMLLMVLVLMVLVLMVAVLADEGCADEGGKVGLGILRFREGQERVARCPRGGGLGGKGGQRDEQVQTLSSF</sequence>
<organism evidence="3 4">
    <name type="scientific">Pseudozyma flocculosa</name>
    <dbReference type="NCBI Taxonomy" id="84751"/>
    <lineage>
        <taxon>Eukaryota</taxon>
        <taxon>Fungi</taxon>
        <taxon>Dikarya</taxon>
        <taxon>Basidiomycota</taxon>
        <taxon>Ustilaginomycotina</taxon>
        <taxon>Ustilaginomycetes</taxon>
        <taxon>Ustilaginales</taxon>
        <taxon>Ustilaginaceae</taxon>
        <taxon>Pseudozyma</taxon>
    </lineage>
</organism>
<evidence type="ECO:0000256" key="2">
    <source>
        <dbReference type="SAM" id="SignalP"/>
    </source>
</evidence>
<feature type="chain" id="PRO_5023090443" description="Secreted protein" evidence="2">
    <location>
        <begin position="21"/>
        <end position="71"/>
    </location>
</feature>
<reference evidence="3 4" key="1">
    <citation type="submission" date="2018-03" db="EMBL/GenBank/DDBJ databases">
        <authorList>
            <person name="Guldener U."/>
        </authorList>
    </citation>
    <scope>NUCLEOTIDE SEQUENCE [LARGE SCALE GENOMIC DNA]</scope>
    <source>
        <strain evidence="3 4">DAOM196992</strain>
    </source>
</reference>
<feature type="region of interest" description="Disordered" evidence="1">
    <location>
        <begin position="49"/>
        <end position="71"/>
    </location>
</feature>
<protein>
    <recommendedName>
        <fullName evidence="5">Secreted protein</fullName>
    </recommendedName>
</protein>
<proteinExistence type="predicted"/>
<gene>
    <name evidence="3" type="ORF">PSFLO_02544</name>
</gene>
<feature type="signal peptide" evidence="2">
    <location>
        <begin position="1"/>
        <end position="20"/>
    </location>
</feature>
<keyword evidence="2" id="KW-0732">Signal</keyword>